<evidence type="ECO:0000313" key="3">
    <source>
        <dbReference type="Proteomes" id="UP000663836"/>
    </source>
</evidence>
<dbReference type="InterPro" id="IPR029071">
    <property type="entry name" value="Ubiquitin-like_domsf"/>
</dbReference>
<sequence>MSLIGYSTGYIQFIPNNDDIPECNYSERSLVQLHYHDNNSYSLNAIDIENNRTEIFNLLLIDDDQYKFGLSGDEPDEIKDSNGIYRLWLNEDSRNSFHETVRTVCEILLSVELTDTSPERVDDSSIHINFNEMSKPDIPNPINCEPKDILTNICNLSKSIQQGNANEAAQMAKQLASQSIRLQGNSVTRLKNEDKFRILVQFDGDEYSVDQHGGIISVDVFPSTTVRELRAAFELTYHYSPFNQYFFVNGNLVHDNSTMRDLQVGPNSLFVLFLLEHSKKFKNNVSLFLFRLK</sequence>
<organism evidence="2 3">
    <name type="scientific">Rotaria sordida</name>
    <dbReference type="NCBI Taxonomy" id="392033"/>
    <lineage>
        <taxon>Eukaryota</taxon>
        <taxon>Metazoa</taxon>
        <taxon>Spiralia</taxon>
        <taxon>Gnathifera</taxon>
        <taxon>Rotifera</taxon>
        <taxon>Eurotatoria</taxon>
        <taxon>Bdelloidea</taxon>
        <taxon>Philodinida</taxon>
        <taxon>Philodinidae</taxon>
        <taxon>Rotaria</taxon>
    </lineage>
</organism>
<proteinExistence type="predicted"/>
<reference evidence="2" key="1">
    <citation type="submission" date="2021-02" db="EMBL/GenBank/DDBJ databases">
        <authorList>
            <person name="Nowell W R."/>
        </authorList>
    </citation>
    <scope>NUCLEOTIDE SEQUENCE</scope>
</reference>
<dbReference type="PROSITE" id="PS50053">
    <property type="entry name" value="UBIQUITIN_2"/>
    <property type="match status" value="1"/>
</dbReference>
<dbReference type="InterPro" id="IPR000626">
    <property type="entry name" value="Ubiquitin-like_dom"/>
</dbReference>
<accession>A0A819C061</accession>
<dbReference type="Proteomes" id="UP000663836">
    <property type="component" value="Unassembled WGS sequence"/>
</dbReference>
<dbReference type="EMBL" id="CAJOBD010001546">
    <property type="protein sequence ID" value="CAF3810634.1"/>
    <property type="molecule type" value="Genomic_DNA"/>
</dbReference>
<dbReference type="Pfam" id="PF00240">
    <property type="entry name" value="ubiquitin"/>
    <property type="match status" value="1"/>
</dbReference>
<dbReference type="CDD" id="cd17039">
    <property type="entry name" value="Ubl_ubiquitin_like"/>
    <property type="match status" value="1"/>
</dbReference>
<protein>
    <recommendedName>
        <fullName evidence="1">Ubiquitin-like domain-containing protein</fullName>
    </recommendedName>
</protein>
<dbReference type="AlphaFoldDB" id="A0A819C061"/>
<name>A0A819C061_9BILA</name>
<gene>
    <name evidence="2" type="ORF">JBS370_LOCUS15846</name>
</gene>
<evidence type="ECO:0000313" key="2">
    <source>
        <dbReference type="EMBL" id="CAF3810634.1"/>
    </source>
</evidence>
<comment type="caution">
    <text evidence="2">The sequence shown here is derived from an EMBL/GenBank/DDBJ whole genome shotgun (WGS) entry which is preliminary data.</text>
</comment>
<feature type="domain" description="Ubiquitin-like" evidence="1">
    <location>
        <begin position="196"/>
        <end position="274"/>
    </location>
</feature>
<dbReference type="SUPFAM" id="SSF54236">
    <property type="entry name" value="Ubiquitin-like"/>
    <property type="match status" value="1"/>
</dbReference>
<evidence type="ECO:0000259" key="1">
    <source>
        <dbReference type="PROSITE" id="PS50053"/>
    </source>
</evidence>
<dbReference type="Gene3D" id="3.10.20.90">
    <property type="entry name" value="Phosphatidylinositol 3-kinase Catalytic Subunit, Chain A, domain 1"/>
    <property type="match status" value="1"/>
</dbReference>